<evidence type="ECO:0000256" key="1">
    <source>
        <dbReference type="SAM" id="MobiDB-lite"/>
    </source>
</evidence>
<name>A0A7M7KSA0_VARDE</name>
<dbReference type="GeneID" id="111253985"/>
<dbReference type="KEGG" id="vde:111253985"/>
<sequence length="269" mass="29697">MPMLVLYRDSMACLTMLFMSFQHCKSWLNFSRTTISCLILPVNVLQGHICVTNGCHIMYSTYVLRAAPPDAGNTMTETKFEKNTKLKIRKWADDNMMWIVALIALSTLSIMACTMGSLLYGYQPAIMGVVATLAVFFSLLFVMIVRRCTLQGKVEEEPTIIQMAQEEALDGPPLFPHYQRRRSSIATIPRCSIPNMDIVIDKVRQHSVQGSQRRDSTAPSGSNQASAADPTGGVQFASPKKESPCLTPIAELPKTPTTQHIAHGASPSK</sequence>
<keyword evidence="2" id="KW-1133">Transmembrane helix</keyword>
<feature type="region of interest" description="Disordered" evidence="1">
    <location>
        <begin position="206"/>
        <end position="269"/>
    </location>
</feature>
<evidence type="ECO:0000313" key="3">
    <source>
        <dbReference type="EnsemblMetazoa" id="XP_022670071"/>
    </source>
</evidence>
<keyword evidence="4" id="KW-1185">Reference proteome</keyword>
<feature type="transmembrane region" description="Helical" evidence="2">
    <location>
        <begin position="125"/>
        <end position="145"/>
    </location>
</feature>
<organism evidence="3 4">
    <name type="scientific">Varroa destructor</name>
    <name type="common">Honeybee mite</name>
    <dbReference type="NCBI Taxonomy" id="109461"/>
    <lineage>
        <taxon>Eukaryota</taxon>
        <taxon>Metazoa</taxon>
        <taxon>Ecdysozoa</taxon>
        <taxon>Arthropoda</taxon>
        <taxon>Chelicerata</taxon>
        <taxon>Arachnida</taxon>
        <taxon>Acari</taxon>
        <taxon>Parasitiformes</taxon>
        <taxon>Mesostigmata</taxon>
        <taxon>Gamasina</taxon>
        <taxon>Dermanyssoidea</taxon>
        <taxon>Varroidae</taxon>
        <taxon>Varroa</taxon>
    </lineage>
</organism>
<feature type="transmembrane region" description="Helical" evidence="2">
    <location>
        <begin position="96"/>
        <end position="119"/>
    </location>
</feature>
<proteinExistence type="predicted"/>
<evidence type="ECO:0000256" key="2">
    <source>
        <dbReference type="SAM" id="Phobius"/>
    </source>
</evidence>
<keyword evidence="2" id="KW-0812">Transmembrane</keyword>
<feature type="compositionally biased region" description="Polar residues" evidence="1">
    <location>
        <begin position="206"/>
        <end position="226"/>
    </location>
</feature>
<keyword evidence="2" id="KW-0472">Membrane</keyword>
<dbReference type="Proteomes" id="UP000594260">
    <property type="component" value="Unplaced"/>
</dbReference>
<evidence type="ECO:0000313" key="4">
    <source>
        <dbReference type="Proteomes" id="UP000594260"/>
    </source>
</evidence>
<reference evidence="3" key="1">
    <citation type="submission" date="2021-01" db="UniProtKB">
        <authorList>
            <consortium name="EnsemblMetazoa"/>
        </authorList>
    </citation>
    <scope>IDENTIFICATION</scope>
</reference>
<dbReference type="InParanoid" id="A0A7M7KSA0"/>
<dbReference type="OrthoDB" id="10408537at2759"/>
<dbReference type="RefSeq" id="XP_022670071.1">
    <property type="nucleotide sequence ID" value="XM_022814336.1"/>
</dbReference>
<protein>
    <submittedName>
        <fullName evidence="3">Uncharacterized protein</fullName>
    </submittedName>
</protein>
<dbReference type="AlphaFoldDB" id="A0A7M7KSA0"/>
<accession>A0A7M7KSA0</accession>
<dbReference type="EnsemblMetazoa" id="XM_022814336">
    <property type="protein sequence ID" value="XP_022670071"/>
    <property type="gene ID" value="LOC111253985"/>
</dbReference>